<feature type="compositionally biased region" description="Polar residues" evidence="1">
    <location>
        <begin position="70"/>
        <end position="81"/>
    </location>
</feature>
<feature type="compositionally biased region" description="Basic and acidic residues" evidence="1">
    <location>
        <begin position="45"/>
        <end position="54"/>
    </location>
</feature>
<comment type="caution">
    <text evidence="3">The sequence shown here is derived from an EMBL/GenBank/DDBJ whole genome shotgun (WGS) entry which is preliminary data.</text>
</comment>
<evidence type="ECO:0000313" key="4">
    <source>
        <dbReference type="Proteomes" id="UP000223968"/>
    </source>
</evidence>
<protein>
    <submittedName>
        <fullName evidence="3">Uncharacterized protein</fullName>
    </submittedName>
</protein>
<feature type="compositionally biased region" description="Polar residues" evidence="1">
    <location>
        <begin position="460"/>
        <end position="469"/>
    </location>
</feature>
<dbReference type="STRING" id="1447875.A0A2B7Y9A8"/>
<evidence type="ECO:0000313" key="3">
    <source>
        <dbReference type="EMBL" id="PGH17623.1"/>
    </source>
</evidence>
<keyword evidence="4" id="KW-1185">Reference proteome</keyword>
<feature type="compositionally biased region" description="Low complexity" evidence="1">
    <location>
        <begin position="173"/>
        <end position="187"/>
    </location>
</feature>
<name>A0A2B7Y9A8_9EURO</name>
<feature type="transmembrane region" description="Helical" evidence="2">
    <location>
        <begin position="198"/>
        <end position="219"/>
    </location>
</feature>
<dbReference type="Proteomes" id="UP000223968">
    <property type="component" value="Unassembled WGS sequence"/>
</dbReference>
<organism evidence="3 4">
    <name type="scientific">Helicocarpus griseus UAMH5409</name>
    <dbReference type="NCBI Taxonomy" id="1447875"/>
    <lineage>
        <taxon>Eukaryota</taxon>
        <taxon>Fungi</taxon>
        <taxon>Dikarya</taxon>
        <taxon>Ascomycota</taxon>
        <taxon>Pezizomycotina</taxon>
        <taxon>Eurotiomycetes</taxon>
        <taxon>Eurotiomycetidae</taxon>
        <taxon>Onygenales</taxon>
        <taxon>Ajellomycetaceae</taxon>
        <taxon>Helicocarpus</taxon>
    </lineage>
</organism>
<evidence type="ECO:0000256" key="1">
    <source>
        <dbReference type="SAM" id="MobiDB-lite"/>
    </source>
</evidence>
<feature type="compositionally biased region" description="Polar residues" evidence="1">
    <location>
        <begin position="431"/>
        <end position="448"/>
    </location>
</feature>
<keyword evidence="2" id="KW-0472">Membrane</keyword>
<feature type="compositionally biased region" description="Acidic residues" evidence="1">
    <location>
        <begin position="102"/>
        <end position="139"/>
    </location>
</feature>
<keyword evidence="2" id="KW-0812">Transmembrane</keyword>
<keyword evidence="2" id="KW-1133">Transmembrane helix</keyword>
<accession>A0A2B7Y9A8</accession>
<dbReference type="EMBL" id="PDNB01000009">
    <property type="protein sequence ID" value="PGH17623.1"/>
    <property type="molecule type" value="Genomic_DNA"/>
</dbReference>
<dbReference type="AlphaFoldDB" id="A0A2B7Y9A8"/>
<feature type="compositionally biased region" description="Polar residues" evidence="1">
    <location>
        <begin position="151"/>
        <end position="166"/>
    </location>
</feature>
<sequence>MPRVIVGQRGTPRSVSGEEILPPRNASSTVRSREKGRNTSIRTRRSTENEEQHGHSSYLAYLKTRALKPKNSNTPSTQYLRSQGMRLKASRSLRPRQNPPETQEELDSETEGEESDDGDATSEGESEEEEEEESEEELESTTSNAAMPPGMTNSSDVLGSGASSEETLGPGSVGSSAAVSADSSASDNGSLFSNPAHLAVLVTGLVVAIVVIIFMVTCIMTKSKKRQRPGGLYSRYQDLRRRIGFGLYSTSGSESHRTIEIEKDGMTKTSQSYWNFESSFAKPYTQPGWQNPQENRSPLFRRVLTGAKSSIPHIKVRPKSLVLRSNRNPSSGLPRAVAGYEEIQPLPKAHSTDSSRSSTLLVQDQETSAPQKIPMPLAFSSKFSWTNTPLTDTKSAVYTPIVPPYPPRAYENDAATVNTEVTEPARFRTTTSWVMQQQAKNQQRTQSNPSKPKPPPSDMESFSSRNSRPPTGALPGYEF</sequence>
<proteinExistence type="predicted"/>
<evidence type="ECO:0000256" key="2">
    <source>
        <dbReference type="SAM" id="Phobius"/>
    </source>
</evidence>
<reference evidence="3 4" key="1">
    <citation type="submission" date="2017-10" db="EMBL/GenBank/DDBJ databases">
        <title>Comparative genomics in systemic dimorphic fungi from Ajellomycetaceae.</title>
        <authorList>
            <person name="Munoz J.F."/>
            <person name="Mcewen J.G."/>
            <person name="Clay O.K."/>
            <person name="Cuomo C.A."/>
        </authorList>
    </citation>
    <scope>NUCLEOTIDE SEQUENCE [LARGE SCALE GENOMIC DNA]</scope>
    <source>
        <strain evidence="3 4">UAMH5409</strain>
    </source>
</reference>
<feature type="region of interest" description="Disordered" evidence="1">
    <location>
        <begin position="431"/>
        <end position="479"/>
    </location>
</feature>
<dbReference type="OrthoDB" id="4185821at2759"/>
<feature type="compositionally biased region" description="Polar residues" evidence="1">
    <location>
        <begin position="352"/>
        <end position="370"/>
    </location>
</feature>
<feature type="region of interest" description="Disordered" evidence="1">
    <location>
        <begin position="346"/>
        <end position="373"/>
    </location>
</feature>
<gene>
    <name evidence="3" type="ORF">AJ79_00984</name>
</gene>
<feature type="region of interest" description="Disordered" evidence="1">
    <location>
        <begin position="1"/>
        <end position="188"/>
    </location>
</feature>